<dbReference type="OrthoDB" id="20900at2759"/>
<dbReference type="Pfam" id="PF08167">
    <property type="entry name" value="RIX1"/>
    <property type="match status" value="1"/>
</dbReference>
<dbReference type="Proteomes" id="UP000504634">
    <property type="component" value="Unplaced"/>
</dbReference>
<comment type="similarity">
    <text evidence="2">Belongs to the RIX1/PELP1 family.</text>
</comment>
<dbReference type="AlphaFoldDB" id="A0A6J2TXT1"/>
<accession>A0A6J2TXT1</accession>
<evidence type="ECO:0000313" key="6">
    <source>
        <dbReference type="RefSeq" id="XP_030379948.1"/>
    </source>
</evidence>
<evidence type="ECO:0000313" key="5">
    <source>
        <dbReference type="Proteomes" id="UP000504634"/>
    </source>
</evidence>
<evidence type="ECO:0000256" key="1">
    <source>
        <dbReference type="ARBA" id="ARBA00004123"/>
    </source>
</evidence>
<comment type="subcellular location">
    <subcellularLocation>
        <location evidence="1">Nucleus</location>
    </subcellularLocation>
</comment>
<dbReference type="GO" id="GO:0005634">
    <property type="term" value="C:nucleus"/>
    <property type="evidence" value="ECO:0007669"/>
    <property type="project" value="UniProtKB-SubCell"/>
</dbReference>
<feature type="domain" description="Pre-rRNA-processing protein RIX1 N-terminal" evidence="4">
    <location>
        <begin position="25"/>
        <end position="163"/>
    </location>
</feature>
<evidence type="ECO:0000256" key="2">
    <source>
        <dbReference type="ARBA" id="ARBA00010511"/>
    </source>
</evidence>
<sequence>MENVTLKNKSGRVFYKSRSLLNVDLLLSKVSTRAVGLRVIITFIGQCSTNLLDKKCIVWTSLILKACNKKEIFLYGDMIYNALALLVNQMQVVPERSKTFASVHILKLLQSFSLIEKNGNNRSIVPALKALKQCLKQYPATSKTHRTLVACFLKSLLDNNDINVIYESGLCWALLHHQRGGRTGKILWQQYHFGLLDSLHNLLDQAFPKYSDFYKGQTTNEYFDYFALKVEADPIRGTTQMCRRFSNLTEFLKISLSEPFSSKKQIYPRKILSIVERGLGLTSITLKANLNTENLFLEAVLPHMCIKVLELLEIFMKISHTHIRMHFRLILFHLLELLKWTRSPLSGNQKLIVALRSKTYIVISLWCSILQDGSHCDILSEHLLQEIYDDIVPREIHISLSASTKGGNKNQNKCTQNNSILCEQALRCLQNFFVAARHTINHSIIKNVHSKILTICVQMYGLKDDHLYNNWRCRLEIYNMVYVLMMHFNQHCTPTNEVALHVFATAWVNDKNIHIRNICQSITQTLDKRLHPDKDCFTFPKGHKDFEIYNDLNSNINNSTISEVKINPGNTGKNIEIIEYTNYIETNTRGQIEHLDNHNENSNNIKQTSEVSDIQHISKDILSPRKNTSLKELDQIINPDHQSKCMVRSKFADRDESGSIFTEQRICNNDIDFIGQLEAAFNDQLK</sequence>
<name>A0A6J2TXT1_DROLE</name>
<dbReference type="InterPro" id="IPR012583">
    <property type="entry name" value="RIX1_N"/>
</dbReference>
<dbReference type="PANTHER" id="PTHR34105:SF1">
    <property type="entry name" value="PROLINE-, GLUTAMIC ACID- AND LEUCINE-RICH PROTEIN 1"/>
    <property type="match status" value="1"/>
</dbReference>
<protein>
    <submittedName>
        <fullName evidence="6">Proline-, glutamic acid- and leucine-rich protein 1 isoform X1</fullName>
    </submittedName>
</protein>
<proteinExistence type="inferred from homology"/>
<evidence type="ECO:0000256" key="3">
    <source>
        <dbReference type="ARBA" id="ARBA00023242"/>
    </source>
</evidence>
<dbReference type="GeneID" id="115628108"/>
<keyword evidence="3" id="KW-0539">Nucleus</keyword>
<evidence type="ECO:0000259" key="4">
    <source>
        <dbReference type="Pfam" id="PF08167"/>
    </source>
</evidence>
<dbReference type="PANTHER" id="PTHR34105">
    <property type="entry name" value="PROLINE-, GLUTAMIC ACID- AND LEUCINE-RICH PROTEIN 1"/>
    <property type="match status" value="1"/>
</dbReference>
<reference evidence="6" key="1">
    <citation type="submission" date="2025-08" db="UniProtKB">
        <authorList>
            <consortium name="RefSeq"/>
        </authorList>
    </citation>
    <scope>IDENTIFICATION</scope>
    <source>
        <strain evidence="6">11010-0011.00</strain>
        <tissue evidence="6">Whole body</tissue>
    </source>
</reference>
<organism evidence="5 6">
    <name type="scientific">Drosophila lebanonensis</name>
    <name type="common">Fruit fly</name>
    <name type="synonym">Scaptodrosophila lebanonensis</name>
    <dbReference type="NCBI Taxonomy" id="7225"/>
    <lineage>
        <taxon>Eukaryota</taxon>
        <taxon>Metazoa</taxon>
        <taxon>Ecdysozoa</taxon>
        <taxon>Arthropoda</taxon>
        <taxon>Hexapoda</taxon>
        <taxon>Insecta</taxon>
        <taxon>Pterygota</taxon>
        <taxon>Neoptera</taxon>
        <taxon>Endopterygota</taxon>
        <taxon>Diptera</taxon>
        <taxon>Brachycera</taxon>
        <taxon>Muscomorpha</taxon>
        <taxon>Ephydroidea</taxon>
        <taxon>Drosophilidae</taxon>
        <taxon>Scaptodrosophila</taxon>
    </lineage>
</organism>
<dbReference type="GO" id="GO:0006364">
    <property type="term" value="P:rRNA processing"/>
    <property type="evidence" value="ECO:0007669"/>
    <property type="project" value="TreeGrafter"/>
</dbReference>
<dbReference type="InterPro" id="IPR016024">
    <property type="entry name" value="ARM-type_fold"/>
</dbReference>
<dbReference type="SUPFAM" id="SSF48371">
    <property type="entry name" value="ARM repeat"/>
    <property type="match status" value="1"/>
</dbReference>
<keyword evidence="5" id="KW-1185">Reference proteome</keyword>
<dbReference type="RefSeq" id="XP_030379948.1">
    <property type="nucleotide sequence ID" value="XM_030524088.1"/>
</dbReference>
<gene>
    <name evidence="6" type="primary">LOC115628108</name>
</gene>